<dbReference type="AlphaFoldDB" id="A0A644W0G7"/>
<feature type="transmembrane region" description="Helical" evidence="7">
    <location>
        <begin position="60"/>
        <end position="84"/>
    </location>
</feature>
<protein>
    <recommendedName>
        <fullName evidence="8">Peptidase S54 rhomboid domain-containing protein</fullName>
    </recommendedName>
</protein>
<proteinExistence type="inferred from homology"/>
<keyword evidence="4" id="KW-0378">Hydrolase</keyword>
<comment type="subcellular location">
    <subcellularLocation>
        <location evidence="1">Membrane</location>
        <topology evidence="1">Multi-pass membrane protein</topology>
    </subcellularLocation>
</comment>
<evidence type="ECO:0000256" key="7">
    <source>
        <dbReference type="SAM" id="Phobius"/>
    </source>
</evidence>
<dbReference type="SMART" id="SM01160">
    <property type="entry name" value="DUF1751"/>
    <property type="match status" value="1"/>
</dbReference>
<keyword evidence="6 7" id="KW-0472">Membrane</keyword>
<feature type="domain" description="Peptidase S54 rhomboid" evidence="8">
    <location>
        <begin position="55"/>
        <end position="199"/>
    </location>
</feature>
<sequence length="212" mass="24186">MKKASLINRRFRDGTYKNYTLKLVVINALIYLLTAFLYPRSAYYLAMIPSFVLNGYLWQLFTYMFVHGSFNHLLFNMLSLFIFGSMVEKRIGSKEFLLFYLLTGLFGGIASFVSYYLAGTNVILVGASGAIYGVMLMFAVFYPYSVIFVFGFIPVRAPILVILYAIIELSSHVFGRGGNVAHLTHLSGLVFGYLYCRIRMRINPIDVFKRTL</sequence>
<reference evidence="9" key="1">
    <citation type="submission" date="2019-08" db="EMBL/GenBank/DDBJ databases">
        <authorList>
            <person name="Kucharzyk K."/>
            <person name="Murdoch R.W."/>
            <person name="Higgins S."/>
            <person name="Loffler F."/>
        </authorList>
    </citation>
    <scope>NUCLEOTIDE SEQUENCE</scope>
</reference>
<accession>A0A644W0G7</accession>
<evidence type="ECO:0000256" key="1">
    <source>
        <dbReference type="ARBA" id="ARBA00004141"/>
    </source>
</evidence>
<evidence type="ECO:0000256" key="6">
    <source>
        <dbReference type="ARBA" id="ARBA00023136"/>
    </source>
</evidence>
<dbReference type="SUPFAM" id="SSF144091">
    <property type="entry name" value="Rhomboid-like"/>
    <property type="match status" value="1"/>
</dbReference>
<evidence type="ECO:0000259" key="8">
    <source>
        <dbReference type="Pfam" id="PF01694"/>
    </source>
</evidence>
<dbReference type="GO" id="GO:0004252">
    <property type="term" value="F:serine-type endopeptidase activity"/>
    <property type="evidence" value="ECO:0007669"/>
    <property type="project" value="InterPro"/>
</dbReference>
<evidence type="ECO:0000256" key="2">
    <source>
        <dbReference type="ARBA" id="ARBA00009045"/>
    </source>
</evidence>
<dbReference type="InterPro" id="IPR050925">
    <property type="entry name" value="Rhomboid_protease_S54"/>
</dbReference>
<dbReference type="PANTHER" id="PTHR43731:SF14">
    <property type="entry name" value="PRESENILIN-ASSOCIATED RHOMBOID-LIKE PROTEIN, MITOCHONDRIAL"/>
    <property type="match status" value="1"/>
</dbReference>
<evidence type="ECO:0000313" key="9">
    <source>
        <dbReference type="EMBL" id="MPL97077.1"/>
    </source>
</evidence>
<feature type="transmembrane region" description="Helical" evidence="7">
    <location>
        <begin position="21"/>
        <end position="40"/>
    </location>
</feature>
<feature type="transmembrane region" description="Helical" evidence="7">
    <location>
        <begin position="147"/>
        <end position="167"/>
    </location>
</feature>
<gene>
    <name evidence="9" type="ORF">SDC9_43265</name>
</gene>
<dbReference type="PANTHER" id="PTHR43731">
    <property type="entry name" value="RHOMBOID PROTEASE"/>
    <property type="match status" value="1"/>
</dbReference>
<feature type="transmembrane region" description="Helical" evidence="7">
    <location>
        <begin position="96"/>
        <end position="117"/>
    </location>
</feature>
<dbReference type="Gene3D" id="1.20.1540.10">
    <property type="entry name" value="Rhomboid-like"/>
    <property type="match status" value="1"/>
</dbReference>
<evidence type="ECO:0000256" key="5">
    <source>
        <dbReference type="ARBA" id="ARBA00022989"/>
    </source>
</evidence>
<evidence type="ECO:0000256" key="4">
    <source>
        <dbReference type="ARBA" id="ARBA00022801"/>
    </source>
</evidence>
<feature type="transmembrane region" description="Helical" evidence="7">
    <location>
        <begin position="123"/>
        <end position="142"/>
    </location>
</feature>
<dbReference type="GO" id="GO:0016020">
    <property type="term" value="C:membrane"/>
    <property type="evidence" value="ECO:0007669"/>
    <property type="project" value="UniProtKB-SubCell"/>
</dbReference>
<organism evidence="9">
    <name type="scientific">bioreactor metagenome</name>
    <dbReference type="NCBI Taxonomy" id="1076179"/>
    <lineage>
        <taxon>unclassified sequences</taxon>
        <taxon>metagenomes</taxon>
        <taxon>ecological metagenomes</taxon>
    </lineage>
</organism>
<feature type="transmembrane region" description="Helical" evidence="7">
    <location>
        <begin position="179"/>
        <end position="196"/>
    </location>
</feature>
<name>A0A644W0G7_9ZZZZ</name>
<dbReference type="InterPro" id="IPR035952">
    <property type="entry name" value="Rhomboid-like_sf"/>
</dbReference>
<dbReference type="Pfam" id="PF01694">
    <property type="entry name" value="Rhomboid"/>
    <property type="match status" value="1"/>
</dbReference>
<evidence type="ECO:0000256" key="3">
    <source>
        <dbReference type="ARBA" id="ARBA00022692"/>
    </source>
</evidence>
<dbReference type="EMBL" id="VSSQ01000539">
    <property type="protein sequence ID" value="MPL97077.1"/>
    <property type="molecule type" value="Genomic_DNA"/>
</dbReference>
<comment type="caution">
    <text evidence="9">The sequence shown here is derived from an EMBL/GenBank/DDBJ whole genome shotgun (WGS) entry which is preliminary data.</text>
</comment>
<comment type="similarity">
    <text evidence="2">Belongs to the peptidase S54 family.</text>
</comment>
<keyword evidence="5 7" id="KW-1133">Transmembrane helix</keyword>
<keyword evidence="3 7" id="KW-0812">Transmembrane</keyword>
<dbReference type="InterPro" id="IPR022764">
    <property type="entry name" value="Peptidase_S54_rhomboid_dom"/>
</dbReference>